<proteinExistence type="predicted"/>
<gene>
    <name evidence="1" type="ORF">I7I53_07005</name>
</gene>
<evidence type="ECO:0000313" key="2">
    <source>
        <dbReference type="Proteomes" id="UP000663419"/>
    </source>
</evidence>
<dbReference type="EMBL" id="CP069103">
    <property type="protein sequence ID" value="QSS51637.1"/>
    <property type="molecule type" value="Genomic_DNA"/>
</dbReference>
<dbReference type="VEuPathDB" id="FungiDB:I7I53_07005"/>
<dbReference type="AlphaFoldDB" id="A0A8A1LIM5"/>
<name>A0A8A1LIM5_AJEC8</name>
<dbReference type="Proteomes" id="UP000663419">
    <property type="component" value="Chromosome 2"/>
</dbReference>
<organism evidence="1 2">
    <name type="scientific">Ajellomyces capsulatus (strain H88)</name>
    <name type="common">Darling's disease fungus</name>
    <name type="synonym">Histoplasma capsulatum</name>
    <dbReference type="NCBI Taxonomy" id="544711"/>
    <lineage>
        <taxon>Eukaryota</taxon>
        <taxon>Fungi</taxon>
        <taxon>Dikarya</taxon>
        <taxon>Ascomycota</taxon>
        <taxon>Pezizomycotina</taxon>
        <taxon>Eurotiomycetes</taxon>
        <taxon>Eurotiomycetidae</taxon>
        <taxon>Onygenales</taxon>
        <taxon>Ajellomycetaceae</taxon>
        <taxon>Histoplasma</taxon>
    </lineage>
</organism>
<accession>A0A8A1LIM5</accession>
<evidence type="ECO:0000313" key="1">
    <source>
        <dbReference type="EMBL" id="QSS51637.1"/>
    </source>
</evidence>
<sequence length="121" mass="13915">MAAWSSEEDIIILYFSSRHIRCTTTVELLNRRGYTRSAAAVYSRLATLQKWHPQLKFKREFNIHSINSFLYTLLPPNDVKMLILLTPEDASIICQSHDRAQFIEILILLGQSAKILKGARP</sequence>
<protein>
    <submittedName>
        <fullName evidence="1">Uncharacterized protein</fullName>
    </submittedName>
</protein>
<reference evidence="1" key="1">
    <citation type="submission" date="2021-01" db="EMBL/GenBank/DDBJ databases">
        <title>Chromosome-level genome assembly of a human fungal pathogen reveals clustering of transcriptionally co-regulated genes.</title>
        <authorList>
            <person name="Voorhies M."/>
            <person name="Cohen S."/>
            <person name="Shea T.P."/>
            <person name="Petrus S."/>
            <person name="Munoz J.F."/>
            <person name="Poplawski S."/>
            <person name="Goldman W.E."/>
            <person name="Michael T."/>
            <person name="Cuomo C.A."/>
            <person name="Sil A."/>
            <person name="Beyhan S."/>
        </authorList>
    </citation>
    <scope>NUCLEOTIDE SEQUENCE</scope>
    <source>
        <strain evidence="1">H88</strain>
    </source>
</reference>